<dbReference type="PANTHER" id="PTHR47549:SF1">
    <property type="entry name" value="GOLGI APPARATUS MEMBRANE PROTEIN TVP38"/>
    <property type="match status" value="1"/>
</dbReference>
<keyword evidence="2 5" id="KW-0812">Transmembrane</keyword>
<evidence type="ECO:0000313" key="7">
    <source>
        <dbReference type="Proteomes" id="UP001214628"/>
    </source>
</evidence>
<dbReference type="EMBL" id="CP118376">
    <property type="protein sequence ID" value="WFD43160.1"/>
    <property type="molecule type" value="Genomic_DNA"/>
</dbReference>
<keyword evidence="3 5" id="KW-1133">Transmembrane helix</keyword>
<dbReference type="Proteomes" id="UP001214628">
    <property type="component" value="Chromosome 2"/>
</dbReference>
<protein>
    <submittedName>
        <fullName evidence="6">Tlg2-vesicle protein</fullName>
    </submittedName>
</protein>
<feature type="transmembrane region" description="Helical" evidence="5">
    <location>
        <begin position="12"/>
        <end position="36"/>
    </location>
</feature>
<evidence type="ECO:0000256" key="5">
    <source>
        <dbReference type="SAM" id="Phobius"/>
    </source>
</evidence>
<evidence type="ECO:0000313" key="6">
    <source>
        <dbReference type="EMBL" id="WFD43160.1"/>
    </source>
</evidence>
<dbReference type="GO" id="GO:0000139">
    <property type="term" value="C:Golgi membrane"/>
    <property type="evidence" value="ECO:0007669"/>
    <property type="project" value="TreeGrafter"/>
</dbReference>
<evidence type="ECO:0000256" key="1">
    <source>
        <dbReference type="ARBA" id="ARBA00004127"/>
    </source>
</evidence>
<organism evidence="6 7">
    <name type="scientific">Malassezia psittaci</name>
    <dbReference type="NCBI Taxonomy" id="1821823"/>
    <lineage>
        <taxon>Eukaryota</taxon>
        <taxon>Fungi</taxon>
        <taxon>Dikarya</taxon>
        <taxon>Basidiomycota</taxon>
        <taxon>Ustilaginomycotina</taxon>
        <taxon>Malasseziomycetes</taxon>
        <taxon>Malasseziales</taxon>
        <taxon>Malasseziaceae</taxon>
        <taxon>Malassezia</taxon>
    </lineage>
</organism>
<reference evidence="6" key="1">
    <citation type="submission" date="2023-02" db="EMBL/GenBank/DDBJ databases">
        <title>Mating type loci evolution in Malassezia.</title>
        <authorList>
            <person name="Coelho M.A."/>
        </authorList>
    </citation>
    <scope>NUCLEOTIDE SEQUENCE</scope>
    <source>
        <strain evidence="6">CBS 14136</strain>
    </source>
</reference>
<keyword evidence="4 5" id="KW-0472">Membrane</keyword>
<accession>A0AAF0F970</accession>
<evidence type="ECO:0000256" key="3">
    <source>
        <dbReference type="ARBA" id="ARBA00022989"/>
    </source>
</evidence>
<feature type="transmembrane region" description="Helical" evidence="5">
    <location>
        <begin position="56"/>
        <end position="77"/>
    </location>
</feature>
<gene>
    <name evidence="6" type="primary">TVP38</name>
    <name evidence="6" type="ORF">MPSI1_001813</name>
</gene>
<evidence type="ECO:0000256" key="2">
    <source>
        <dbReference type="ARBA" id="ARBA00022692"/>
    </source>
</evidence>
<name>A0AAF0F970_9BASI</name>
<dbReference type="PANTHER" id="PTHR47549">
    <property type="entry name" value="GOLGI APPARATUS MEMBRANE PROTEIN TVP38-RELATED"/>
    <property type="match status" value="1"/>
</dbReference>
<proteinExistence type="predicted"/>
<dbReference type="AlphaFoldDB" id="A0AAF0F970"/>
<evidence type="ECO:0000256" key="4">
    <source>
        <dbReference type="ARBA" id="ARBA00023136"/>
    </source>
</evidence>
<keyword evidence="7" id="KW-1185">Reference proteome</keyword>
<sequence length="112" mass="12730">MDGSARESLDSINLFTFILSAIISTPRLFLHVFMGAKLFELMNRDIRLHQDTATKIQNAISLAVGLIVGASSSWLIWRETKRILQLNEPTWDGSYGDQGMDEDQQRFLEDNV</sequence>
<dbReference type="GO" id="GO:0016192">
    <property type="term" value="P:vesicle-mediated transport"/>
    <property type="evidence" value="ECO:0007669"/>
    <property type="project" value="TreeGrafter"/>
</dbReference>
<dbReference type="GO" id="GO:0000022">
    <property type="term" value="P:mitotic spindle elongation"/>
    <property type="evidence" value="ECO:0007669"/>
    <property type="project" value="TreeGrafter"/>
</dbReference>
<comment type="subcellular location">
    <subcellularLocation>
        <location evidence="1">Endomembrane system</location>
        <topology evidence="1">Multi-pass membrane protein</topology>
    </subcellularLocation>
</comment>
<dbReference type="InterPro" id="IPR051076">
    <property type="entry name" value="Golgi_membrane_TVP38/TMEM64"/>
</dbReference>